<feature type="domain" description="Radical SAM core" evidence="7">
    <location>
        <begin position="172"/>
        <end position="400"/>
    </location>
</feature>
<dbReference type="InterPro" id="IPR058240">
    <property type="entry name" value="rSAM_sf"/>
</dbReference>
<dbReference type="GO" id="GO:0051539">
    <property type="term" value="F:4 iron, 4 sulfur cluster binding"/>
    <property type="evidence" value="ECO:0007669"/>
    <property type="project" value="UniProtKB-KW"/>
</dbReference>
<dbReference type="EMBL" id="FOIF01000044">
    <property type="protein sequence ID" value="SET08202.1"/>
    <property type="molecule type" value="Genomic_DNA"/>
</dbReference>
<dbReference type="PROSITE" id="PS51332">
    <property type="entry name" value="B12_BINDING"/>
    <property type="match status" value="1"/>
</dbReference>
<dbReference type="RefSeq" id="WP_177159762.1">
    <property type="nucleotide sequence ID" value="NZ_FOIF01000044.1"/>
</dbReference>
<keyword evidence="9" id="KW-1185">Reference proteome</keyword>
<dbReference type="InterPro" id="IPR007197">
    <property type="entry name" value="rSAM"/>
</dbReference>
<dbReference type="SMART" id="SM00729">
    <property type="entry name" value="Elp3"/>
    <property type="match status" value="1"/>
</dbReference>
<dbReference type="Gene3D" id="3.40.50.280">
    <property type="entry name" value="Cobalamin-binding domain"/>
    <property type="match status" value="1"/>
</dbReference>
<keyword evidence="2" id="KW-0949">S-adenosyl-L-methionine</keyword>
<comment type="cofactor">
    <cofactor evidence="1">
        <name>[4Fe-4S] cluster</name>
        <dbReference type="ChEBI" id="CHEBI:49883"/>
    </cofactor>
</comment>
<protein>
    <submittedName>
        <fullName evidence="8">Radical SAM superfamily enzyme YgiQ, UPF0313 family</fullName>
    </submittedName>
</protein>
<proteinExistence type="predicted"/>
<dbReference type="Gene3D" id="3.80.30.20">
    <property type="entry name" value="tm_1862 like domain"/>
    <property type="match status" value="1"/>
</dbReference>
<dbReference type="PANTHER" id="PTHR43409">
    <property type="entry name" value="ANAEROBIC MAGNESIUM-PROTOPORPHYRIN IX MONOMETHYL ESTER CYCLASE-RELATED"/>
    <property type="match status" value="1"/>
</dbReference>
<dbReference type="STRING" id="1120990.SAMN03080614_10444"/>
<evidence type="ECO:0000313" key="8">
    <source>
        <dbReference type="EMBL" id="SET08202.1"/>
    </source>
</evidence>
<evidence type="ECO:0000256" key="1">
    <source>
        <dbReference type="ARBA" id="ARBA00001966"/>
    </source>
</evidence>
<sequence length="570" mass="67128">MKVDFKVLLVAINTKYYHTNLAIRYLKKMAESVNIQAKILETTINNQVEEIIQKIYGENPTLLGFSCYIWNIEIVLKVARSIKELLPQVKILLGGPEVSFEEKEFFLEHPYVDYIIKGEGELPFKKLLQGLTTNDRLDNIPGLLTETFDNGMSLTLDLNEIPFPYEGEDLENIKGQIIYYEGSRGCPFNCSYCLSSTTKGVRFLDTQRIKKEIKILAEYSKMIKFVDRTFNCNSELTVDLLQFIKGLDTNTTFHLEVSAHLITEEILAIFKEMPINRVQLEIGVQTTNTQSIAAIGRKTNFQRLREVVKKINTFNNIHQHLDLIAGLPYEDYKSFAKSFNDVMELEPHKLQLGFLKLLKGSKIRGEKELHGYKFNYFPPYEVLENRYISFTELTKLKHIEHLLEIYYNSHKFQKSMEWLHTEFSDYFQVYEALYHYFAQEGLLDKNIGHNELYEILYRFYKTYGHKEELFIELLKFDYLSHKRTHTLPQFFGERENTKEKVFDFLKSKENIVKYLPNFQELRPTEIYKQIIVEKFNYNPLDKSPRPVYLLFNYSLTEGIFGHPKVLEIKL</sequence>
<dbReference type="PANTHER" id="PTHR43409:SF16">
    <property type="entry name" value="SLR0320 PROTEIN"/>
    <property type="match status" value="1"/>
</dbReference>
<gene>
    <name evidence="8" type="ORF">SAMN03080614_10444</name>
</gene>
<organism evidence="8 9">
    <name type="scientific">Anaerobranca gottschalkii DSM 13577</name>
    <dbReference type="NCBI Taxonomy" id="1120990"/>
    <lineage>
        <taxon>Bacteria</taxon>
        <taxon>Bacillati</taxon>
        <taxon>Bacillota</taxon>
        <taxon>Clostridia</taxon>
        <taxon>Eubacteriales</taxon>
        <taxon>Proteinivoracaceae</taxon>
        <taxon>Anaerobranca</taxon>
    </lineage>
</organism>
<dbReference type="InterPro" id="IPR051198">
    <property type="entry name" value="BchE-like"/>
</dbReference>
<dbReference type="GO" id="GO:0046872">
    <property type="term" value="F:metal ion binding"/>
    <property type="evidence" value="ECO:0007669"/>
    <property type="project" value="UniProtKB-KW"/>
</dbReference>
<dbReference type="InterPro" id="IPR034466">
    <property type="entry name" value="Methyltransferase_Class_B"/>
</dbReference>
<dbReference type="Pfam" id="PF04055">
    <property type="entry name" value="Radical_SAM"/>
    <property type="match status" value="1"/>
</dbReference>
<evidence type="ECO:0000256" key="3">
    <source>
        <dbReference type="ARBA" id="ARBA00022723"/>
    </source>
</evidence>
<evidence type="ECO:0000256" key="2">
    <source>
        <dbReference type="ARBA" id="ARBA00022691"/>
    </source>
</evidence>
<dbReference type="SFLD" id="SFLDS00029">
    <property type="entry name" value="Radical_SAM"/>
    <property type="match status" value="1"/>
</dbReference>
<evidence type="ECO:0000313" key="9">
    <source>
        <dbReference type="Proteomes" id="UP000243819"/>
    </source>
</evidence>
<evidence type="ECO:0000256" key="5">
    <source>
        <dbReference type="ARBA" id="ARBA00023014"/>
    </source>
</evidence>
<feature type="domain" description="B12-binding" evidence="6">
    <location>
        <begin position="5"/>
        <end position="138"/>
    </location>
</feature>
<dbReference type="GO" id="GO:0031419">
    <property type="term" value="F:cobalamin binding"/>
    <property type="evidence" value="ECO:0007669"/>
    <property type="project" value="InterPro"/>
</dbReference>
<dbReference type="InterPro" id="IPR036724">
    <property type="entry name" value="Cobalamin-bd_sf"/>
</dbReference>
<dbReference type="InterPro" id="IPR023404">
    <property type="entry name" value="rSAM_horseshoe"/>
</dbReference>
<dbReference type="SUPFAM" id="SSF52242">
    <property type="entry name" value="Cobalamin (vitamin B12)-binding domain"/>
    <property type="match status" value="1"/>
</dbReference>
<dbReference type="InterPro" id="IPR006158">
    <property type="entry name" value="Cobalamin-bd"/>
</dbReference>
<dbReference type="PROSITE" id="PS51918">
    <property type="entry name" value="RADICAL_SAM"/>
    <property type="match status" value="1"/>
</dbReference>
<dbReference type="GO" id="GO:0003824">
    <property type="term" value="F:catalytic activity"/>
    <property type="evidence" value="ECO:0007669"/>
    <property type="project" value="InterPro"/>
</dbReference>
<dbReference type="SFLD" id="SFLDG01082">
    <property type="entry name" value="B12-binding_domain_containing"/>
    <property type="match status" value="1"/>
</dbReference>
<dbReference type="Pfam" id="PF02310">
    <property type="entry name" value="B12-binding"/>
    <property type="match status" value="1"/>
</dbReference>
<dbReference type="InterPro" id="IPR025288">
    <property type="entry name" value="DUF4080"/>
</dbReference>
<name>A0A1I0BPG4_9FIRM</name>
<dbReference type="SUPFAM" id="SSF102114">
    <property type="entry name" value="Radical SAM enzymes"/>
    <property type="match status" value="1"/>
</dbReference>
<evidence type="ECO:0000256" key="4">
    <source>
        <dbReference type="ARBA" id="ARBA00023004"/>
    </source>
</evidence>
<dbReference type="AlphaFoldDB" id="A0A1I0BPG4"/>
<dbReference type="Pfam" id="PF13311">
    <property type="entry name" value="DUF4080"/>
    <property type="match status" value="1"/>
</dbReference>
<keyword evidence="5" id="KW-0411">Iron-sulfur</keyword>
<evidence type="ECO:0000259" key="7">
    <source>
        <dbReference type="PROSITE" id="PS51918"/>
    </source>
</evidence>
<dbReference type="CDD" id="cd02068">
    <property type="entry name" value="radical_SAM_B12_BD"/>
    <property type="match status" value="1"/>
</dbReference>
<dbReference type="Proteomes" id="UP000243819">
    <property type="component" value="Unassembled WGS sequence"/>
</dbReference>
<reference evidence="9" key="1">
    <citation type="submission" date="2016-10" db="EMBL/GenBank/DDBJ databases">
        <authorList>
            <person name="Varghese N."/>
            <person name="Submissions S."/>
        </authorList>
    </citation>
    <scope>NUCLEOTIDE SEQUENCE [LARGE SCALE GENOMIC DNA]</scope>
    <source>
        <strain evidence="9">DSM 13577</strain>
    </source>
</reference>
<accession>A0A1I0BPG4</accession>
<keyword evidence="3" id="KW-0479">Metal-binding</keyword>
<dbReference type="SFLD" id="SFLDG01123">
    <property type="entry name" value="methyltransferase_(Class_B)"/>
    <property type="match status" value="1"/>
</dbReference>
<dbReference type="CDD" id="cd01335">
    <property type="entry name" value="Radical_SAM"/>
    <property type="match status" value="1"/>
</dbReference>
<dbReference type="InterPro" id="IPR006638">
    <property type="entry name" value="Elp3/MiaA/NifB-like_rSAM"/>
</dbReference>
<evidence type="ECO:0000259" key="6">
    <source>
        <dbReference type="PROSITE" id="PS51332"/>
    </source>
</evidence>
<keyword evidence="4" id="KW-0408">Iron</keyword>
<dbReference type="GO" id="GO:0005829">
    <property type="term" value="C:cytosol"/>
    <property type="evidence" value="ECO:0007669"/>
    <property type="project" value="TreeGrafter"/>
</dbReference>